<feature type="region of interest" description="Disordered" evidence="1">
    <location>
        <begin position="40"/>
        <end position="65"/>
    </location>
</feature>
<dbReference type="OMA" id="QDCSVPR"/>
<evidence type="ECO:0000313" key="3">
    <source>
        <dbReference type="Proteomes" id="UP000287033"/>
    </source>
</evidence>
<organism evidence="2 3">
    <name type="scientific">Chiloscyllium punctatum</name>
    <name type="common">Brownbanded bambooshark</name>
    <name type="synonym">Hemiscyllium punctatum</name>
    <dbReference type="NCBI Taxonomy" id="137246"/>
    <lineage>
        <taxon>Eukaryota</taxon>
        <taxon>Metazoa</taxon>
        <taxon>Chordata</taxon>
        <taxon>Craniata</taxon>
        <taxon>Vertebrata</taxon>
        <taxon>Chondrichthyes</taxon>
        <taxon>Elasmobranchii</taxon>
        <taxon>Galeomorphii</taxon>
        <taxon>Galeoidea</taxon>
        <taxon>Orectolobiformes</taxon>
        <taxon>Hemiscylliidae</taxon>
        <taxon>Chiloscyllium</taxon>
    </lineage>
</organism>
<evidence type="ECO:0000313" key="2">
    <source>
        <dbReference type="EMBL" id="GCC49608.1"/>
    </source>
</evidence>
<keyword evidence="3" id="KW-1185">Reference proteome</keyword>
<evidence type="ECO:0008006" key="4">
    <source>
        <dbReference type="Google" id="ProtNLM"/>
    </source>
</evidence>
<comment type="caution">
    <text evidence="2">The sequence shown here is derived from an EMBL/GenBank/DDBJ whole genome shotgun (WGS) entry which is preliminary data.</text>
</comment>
<gene>
    <name evidence="2" type="ORF">chiPu_0033947</name>
</gene>
<sequence length="95" mass="10594">SLFETIFEEPVQRDGLLVLTSQRRLKRAVDFQDCSVPRKRRSRSRLRASSRSGAPGACNRSLRSGMKGPHLELLLQQRLAELDALTVGEDSSLAT</sequence>
<dbReference type="PANTHER" id="PTHR14522:SF2">
    <property type="entry name" value="PROLINE-RICH PROTEIN 14"/>
    <property type="match status" value="1"/>
</dbReference>
<protein>
    <recommendedName>
        <fullName evidence="4">Tantalus-like domain-containing protein</fullName>
    </recommendedName>
</protein>
<feature type="non-terminal residue" evidence="2">
    <location>
        <position position="1"/>
    </location>
</feature>
<dbReference type="OrthoDB" id="6163216at2759"/>
<dbReference type="PANTHER" id="PTHR14522">
    <property type="entry name" value="EMO2-RELATED"/>
    <property type="match status" value="1"/>
</dbReference>
<evidence type="ECO:0000256" key="1">
    <source>
        <dbReference type="SAM" id="MobiDB-lite"/>
    </source>
</evidence>
<proteinExistence type="predicted"/>
<dbReference type="InterPro" id="IPR026320">
    <property type="entry name" value="PRR14"/>
</dbReference>
<dbReference type="AlphaFoldDB" id="A0A401U3Y5"/>
<accession>A0A401U3Y5</accession>
<name>A0A401U3Y5_CHIPU</name>
<reference evidence="2 3" key="1">
    <citation type="journal article" date="2018" name="Nat. Ecol. Evol.">
        <title>Shark genomes provide insights into elasmobranch evolution and the origin of vertebrates.</title>
        <authorList>
            <person name="Hara Y"/>
            <person name="Yamaguchi K"/>
            <person name="Onimaru K"/>
            <person name="Kadota M"/>
            <person name="Koyanagi M"/>
            <person name="Keeley SD"/>
            <person name="Tatsumi K"/>
            <person name="Tanaka K"/>
            <person name="Motone F"/>
            <person name="Kageyama Y"/>
            <person name="Nozu R"/>
            <person name="Adachi N"/>
            <person name="Nishimura O"/>
            <person name="Nakagawa R"/>
            <person name="Tanegashima C"/>
            <person name="Kiyatake I"/>
            <person name="Matsumoto R"/>
            <person name="Murakumo K"/>
            <person name="Nishida K"/>
            <person name="Terakita A"/>
            <person name="Kuratani S"/>
            <person name="Sato K"/>
            <person name="Hyodo S Kuraku.S."/>
        </authorList>
    </citation>
    <scope>NUCLEOTIDE SEQUENCE [LARGE SCALE GENOMIC DNA]</scope>
</reference>
<dbReference type="Proteomes" id="UP000287033">
    <property type="component" value="Unassembled WGS sequence"/>
</dbReference>
<dbReference type="EMBL" id="BEZZ01276908">
    <property type="protein sequence ID" value="GCC49608.1"/>
    <property type="molecule type" value="Genomic_DNA"/>
</dbReference>